<comment type="caution">
    <text evidence="12">The sequence shown here is derived from an EMBL/GenBank/DDBJ whole genome shotgun (WGS) entry which is preliminary data.</text>
</comment>
<protein>
    <submittedName>
        <fullName evidence="12">Uncharacterized protein</fullName>
    </submittedName>
</protein>
<evidence type="ECO:0000259" key="10">
    <source>
        <dbReference type="Pfam" id="PF01431"/>
    </source>
</evidence>
<keyword evidence="6" id="KW-0378">Hydrolase</keyword>
<evidence type="ECO:0000256" key="7">
    <source>
        <dbReference type="ARBA" id="ARBA00022833"/>
    </source>
</evidence>
<dbReference type="InterPro" id="IPR042089">
    <property type="entry name" value="Peptidase_M13_dom_2"/>
</dbReference>
<feature type="domain" description="Peptidase M13 N-terminal" evidence="11">
    <location>
        <begin position="71"/>
        <end position="427"/>
    </location>
</feature>
<keyword evidence="7" id="KW-0862">Zinc</keyword>
<name>A0AAV7J1R0_COTGL</name>
<dbReference type="Gene3D" id="1.10.1380.10">
    <property type="entry name" value="Neutral endopeptidase , domain2"/>
    <property type="match status" value="1"/>
</dbReference>
<organism evidence="12 13">
    <name type="scientific">Cotesia glomerata</name>
    <name type="common">Lepidopteran parasitic wasp</name>
    <name type="synonym">Apanteles glomeratus</name>
    <dbReference type="NCBI Taxonomy" id="32391"/>
    <lineage>
        <taxon>Eukaryota</taxon>
        <taxon>Metazoa</taxon>
        <taxon>Ecdysozoa</taxon>
        <taxon>Arthropoda</taxon>
        <taxon>Hexapoda</taxon>
        <taxon>Insecta</taxon>
        <taxon>Pterygota</taxon>
        <taxon>Neoptera</taxon>
        <taxon>Endopterygota</taxon>
        <taxon>Hymenoptera</taxon>
        <taxon>Apocrita</taxon>
        <taxon>Ichneumonoidea</taxon>
        <taxon>Braconidae</taxon>
        <taxon>Microgastrinae</taxon>
        <taxon>Cotesia</taxon>
    </lineage>
</organism>
<comment type="subcellular location">
    <subcellularLocation>
        <location evidence="2">Cell membrane</location>
        <topology evidence="2">Single-pass type II membrane protein</topology>
    </subcellularLocation>
</comment>
<gene>
    <name evidence="12" type="ORF">KQX54_013133</name>
</gene>
<reference evidence="12 13" key="1">
    <citation type="journal article" date="2021" name="J. Hered.">
        <title>A chromosome-level genome assembly of the parasitoid wasp, Cotesia glomerata (Hymenoptera: Braconidae).</title>
        <authorList>
            <person name="Pinto B.J."/>
            <person name="Weis J.J."/>
            <person name="Gamble T."/>
            <person name="Ode P.J."/>
            <person name="Paul R."/>
            <person name="Zaspel J.M."/>
        </authorList>
    </citation>
    <scope>NUCLEOTIDE SEQUENCE [LARGE SCALE GENOMIC DNA]</scope>
    <source>
        <strain evidence="12">CgM1</strain>
    </source>
</reference>
<evidence type="ECO:0000313" key="12">
    <source>
        <dbReference type="EMBL" id="KAH0564614.1"/>
    </source>
</evidence>
<comment type="similarity">
    <text evidence="3">Belongs to the peptidase M13 family.</text>
</comment>
<evidence type="ECO:0000313" key="13">
    <source>
        <dbReference type="Proteomes" id="UP000826195"/>
    </source>
</evidence>
<evidence type="ECO:0000256" key="1">
    <source>
        <dbReference type="ARBA" id="ARBA00001947"/>
    </source>
</evidence>
<proteinExistence type="inferred from homology"/>
<dbReference type="PROSITE" id="PS51885">
    <property type="entry name" value="NEPRILYSIN"/>
    <property type="match status" value="1"/>
</dbReference>
<dbReference type="PANTHER" id="PTHR11733">
    <property type="entry name" value="ZINC METALLOPROTEASE FAMILY M13 NEPRILYSIN-RELATED"/>
    <property type="match status" value="1"/>
</dbReference>
<dbReference type="GO" id="GO:0004222">
    <property type="term" value="F:metalloendopeptidase activity"/>
    <property type="evidence" value="ECO:0007669"/>
    <property type="project" value="InterPro"/>
</dbReference>
<feature type="chain" id="PRO_5043832294" evidence="9">
    <location>
        <begin position="30"/>
        <end position="599"/>
    </location>
</feature>
<dbReference type="Pfam" id="PF01431">
    <property type="entry name" value="Peptidase_M13"/>
    <property type="match status" value="1"/>
</dbReference>
<evidence type="ECO:0000256" key="9">
    <source>
        <dbReference type="SAM" id="SignalP"/>
    </source>
</evidence>
<dbReference type="SUPFAM" id="SSF55486">
    <property type="entry name" value="Metalloproteases ('zincins'), catalytic domain"/>
    <property type="match status" value="1"/>
</dbReference>
<evidence type="ECO:0000256" key="4">
    <source>
        <dbReference type="ARBA" id="ARBA00022670"/>
    </source>
</evidence>
<dbReference type="InterPro" id="IPR008753">
    <property type="entry name" value="Peptidase_M13_N"/>
</dbReference>
<evidence type="ECO:0000256" key="5">
    <source>
        <dbReference type="ARBA" id="ARBA00022723"/>
    </source>
</evidence>
<dbReference type="InterPro" id="IPR000718">
    <property type="entry name" value="Peptidase_M13"/>
</dbReference>
<dbReference type="EMBL" id="JAHXZJ010000002">
    <property type="protein sequence ID" value="KAH0564614.1"/>
    <property type="molecule type" value="Genomic_DNA"/>
</dbReference>
<keyword evidence="13" id="KW-1185">Reference proteome</keyword>
<dbReference type="Gene3D" id="3.40.390.10">
    <property type="entry name" value="Collagenase (Catalytic Domain)"/>
    <property type="match status" value="1"/>
</dbReference>
<dbReference type="GO" id="GO:0046872">
    <property type="term" value="F:metal ion binding"/>
    <property type="evidence" value="ECO:0007669"/>
    <property type="project" value="UniProtKB-KW"/>
</dbReference>
<dbReference type="GO" id="GO:0006508">
    <property type="term" value="P:proteolysis"/>
    <property type="evidence" value="ECO:0007669"/>
    <property type="project" value="UniProtKB-KW"/>
</dbReference>
<feature type="domain" description="Peptidase M13 C-terminal" evidence="10">
    <location>
        <begin position="513"/>
        <end position="594"/>
    </location>
</feature>
<evidence type="ECO:0000256" key="2">
    <source>
        <dbReference type="ARBA" id="ARBA00004401"/>
    </source>
</evidence>
<keyword evidence="9" id="KW-0732">Signal</keyword>
<keyword evidence="4" id="KW-0645">Protease</keyword>
<dbReference type="Proteomes" id="UP000826195">
    <property type="component" value="Unassembled WGS sequence"/>
</dbReference>
<keyword evidence="8" id="KW-0482">Metalloprotease</keyword>
<evidence type="ECO:0000259" key="11">
    <source>
        <dbReference type="Pfam" id="PF05649"/>
    </source>
</evidence>
<dbReference type="PANTHER" id="PTHR11733:SF222">
    <property type="entry name" value="IP12942P"/>
    <property type="match status" value="1"/>
</dbReference>
<dbReference type="GO" id="GO:0005886">
    <property type="term" value="C:plasma membrane"/>
    <property type="evidence" value="ECO:0007669"/>
    <property type="project" value="UniProtKB-SubCell"/>
</dbReference>
<evidence type="ECO:0000256" key="3">
    <source>
        <dbReference type="ARBA" id="ARBA00007357"/>
    </source>
</evidence>
<sequence length="599" mass="69904">MLKSLSENQVTKLWLSLLAIIVSIIITEASNNTNKCIFNKYCNSCSTQKCIQDNLDFELKIIRNLKQDVDPCDDFYEYACGNFGNVSGSRARLSPPQNLFAPLADQKRQLIELVRSSNSSNTFRPFNFINDYMTSCENLNEFNKQFNSMIRFKDRDVIKSVVSKLYEWPVVIGSQWNETDFDLIDINVKAESFGIMNFAIYKPFISLSRGNILTYKLSPAKLNFPSLNSTNPSYSSLINSEIGYMVSVAKLFGVNESQARVEFIESLEFERKLYDASVENHSPPLNITNNNNAITIKAAIEKWPTIKWMKIFEQHHFTNESVVIITNPDYFTKFERLVNETPKRVQANYIIWKTVQYLIEKLDEKDCFNELFLYLPELLASYWVRHSQVEERVKNSAYEIALNVKQVLIDTVNQTSWLDVEAQNDIIQYLQLVDFIFGATDTMLDDKKFEEYYQGLQITPDNYLMNFLNVSVFYDRSLLSETQKPENQRDSTFVFKLFEFLSTDGYNEAYSGRIVLDTGALKYFYFSTNRPNFVNYANFGHLIAHELGHVVDNRYKFHNKYYMRENNWGQLTNQKYQEVETCLIEQFNNYTYATTNETV</sequence>
<dbReference type="Pfam" id="PF05649">
    <property type="entry name" value="Peptidase_M13_N"/>
    <property type="match status" value="1"/>
</dbReference>
<dbReference type="InterPro" id="IPR024079">
    <property type="entry name" value="MetalloPept_cat_dom_sf"/>
</dbReference>
<keyword evidence="5" id="KW-0479">Metal-binding</keyword>
<dbReference type="AlphaFoldDB" id="A0AAV7J1R0"/>
<evidence type="ECO:0000256" key="8">
    <source>
        <dbReference type="ARBA" id="ARBA00023049"/>
    </source>
</evidence>
<dbReference type="InterPro" id="IPR018497">
    <property type="entry name" value="Peptidase_M13_C"/>
</dbReference>
<evidence type="ECO:0000256" key="6">
    <source>
        <dbReference type="ARBA" id="ARBA00022801"/>
    </source>
</evidence>
<accession>A0AAV7J1R0</accession>
<feature type="signal peptide" evidence="9">
    <location>
        <begin position="1"/>
        <end position="29"/>
    </location>
</feature>
<comment type="cofactor">
    <cofactor evidence="1">
        <name>Zn(2+)</name>
        <dbReference type="ChEBI" id="CHEBI:29105"/>
    </cofactor>
</comment>